<comment type="caution">
    <text evidence="1">The sequence shown here is derived from an EMBL/GenBank/DDBJ whole genome shotgun (WGS) entry which is preliminary data.</text>
</comment>
<name>A0A1J4MF97_9CRYT</name>
<dbReference type="AlphaFoldDB" id="A0A1J4MF97"/>
<protein>
    <submittedName>
        <fullName evidence="1">Uncharacterized protein</fullName>
    </submittedName>
</protein>
<accession>A0A1J4MF97</accession>
<reference evidence="1 2" key="1">
    <citation type="submission" date="2016-10" db="EMBL/GenBank/DDBJ databases">
        <title>Reductive evolution of mitochondrial metabolism and differential evolution of invasion-related proteins in Cryptosporidium.</title>
        <authorList>
            <person name="Liu S."/>
            <person name="Roellig D.M."/>
            <person name="Guo Y."/>
            <person name="Li N."/>
            <person name="Frace M.A."/>
            <person name="Tang K."/>
            <person name="Zhang L."/>
            <person name="Feng Y."/>
            <person name="Xiao L."/>
        </authorList>
    </citation>
    <scope>NUCLEOTIDE SEQUENCE [LARGE SCALE GENOMIC DNA]</scope>
    <source>
        <strain evidence="1">39726</strain>
    </source>
</reference>
<dbReference type="OrthoDB" id="337556at2759"/>
<sequence>MKLKYISSGILIITSLFGNSYQVQLASGTKFESPIESAKGVLSGVVESIKNGPIGGALMIPKDRLQGPYDDLSEDLNTATTDIKLEYESAKRRISKFRDELMGPVNEVLETKTASKTQLMSRLEYVGKLLRAAYDQAHPDKAGLPIVLVQKTSADEMLYPPEGSELSDCAASVLEDADEEIELLSSPDVTNQNDILDQMDDQERYAYSSKMAEFFDQKATALKEELSNSLNVWVNNQLIPKNT</sequence>
<dbReference type="EMBL" id="LRBP01000017">
    <property type="protein sequence ID" value="OII72930.1"/>
    <property type="molecule type" value="Genomic_DNA"/>
</dbReference>
<proteinExistence type="predicted"/>
<evidence type="ECO:0000313" key="2">
    <source>
        <dbReference type="Proteomes" id="UP000186176"/>
    </source>
</evidence>
<gene>
    <name evidence="1" type="ORF">cubi_02161</name>
</gene>
<keyword evidence="2" id="KW-1185">Reference proteome</keyword>
<organism evidence="1 2">
    <name type="scientific">Cryptosporidium ubiquitum</name>
    <dbReference type="NCBI Taxonomy" id="857276"/>
    <lineage>
        <taxon>Eukaryota</taxon>
        <taxon>Sar</taxon>
        <taxon>Alveolata</taxon>
        <taxon>Apicomplexa</taxon>
        <taxon>Conoidasida</taxon>
        <taxon>Coccidia</taxon>
        <taxon>Eucoccidiorida</taxon>
        <taxon>Eimeriorina</taxon>
        <taxon>Cryptosporidiidae</taxon>
        <taxon>Cryptosporidium</taxon>
    </lineage>
</organism>
<dbReference type="Proteomes" id="UP000186176">
    <property type="component" value="Unassembled WGS sequence"/>
</dbReference>
<dbReference type="RefSeq" id="XP_028874294.1">
    <property type="nucleotide sequence ID" value="XM_029019173.1"/>
</dbReference>
<dbReference type="GeneID" id="39978952"/>
<evidence type="ECO:0000313" key="1">
    <source>
        <dbReference type="EMBL" id="OII72930.1"/>
    </source>
</evidence>
<dbReference type="VEuPathDB" id="CryptoDB:cubi_02161"/>